<name>A0ABN0V7T7_9ACTN</name>
<proteinExistence type="predicted"/>
<comment type="caution">
    <text evidence="2">The sequence shown here is derived from an EMBL/GenBank/DDBJ whole genome shotgun (WGS) entry which is preliminary data.</text>
</comment>
<sequence length="89" mass="9778">MAACPDALRRPAQGAATACGGADPPRARGPRDRCDPGGWRGPETWLDGAGLTWDQQEWQDPGRVSDRPRRRPSGSSPTPEWLAPFRREQ</sequence>
<reference evidence="2 3" key="1">
    <citation type="journal article" date="2019" name="Int. J. Syst. Evol. Microbiol.">
        <title>The Global Catalogue of Microorganisms (GCM) 10K type strain sequencing project: providing services to taxonomists for standard genome sequencing and annotation.</title>
        <authorList>
            <consortium name="The Broad Institute Genomics Platform"/>
            <consortium name="The Broad Institute Genome Sequencing Center for Infectious Disease"/>
            <person name="Wu L."/>
            <person name="Ma J."/>
        </authorList>
    </citation>
    <scope>NUCLEOTIDE SEQUENCE [LARGE SCALE GENOMIC DNA]</scope>
    <source>
        <strain evidence="2 3">JCM 4505</strain>
    </source>
</reference>
<feature type="compositionally biased region" description="Basic and acidic residues" evidence="1">
    <location>
        <begin position="25"/>
        <end position="35"/>
    </location>
</feature>
<keyword evidence="3" id="KW-1185">Reference proteome</keyword>
<accession>A0ABN0V7T7</accession>
<organism evidence="2 3">
    <name type="scientific">Streptomyces polychromogenes</name>
    <dbReference type="NCBI Taxonomy" id="67342"/>
    <lineage>
        <taxon>Bacteria</taxon>
        <taxon>Bacillati</taxon>
        <taxon>Actinomycetota</taxon>
        <taxon>Actinomycetes</taxon>
        <taxon>Kitasatosporales</taxon>
        <taxon>Streptomycetaceae</taxon>
        <taxon>Streptomyces</taxon>
    </lineage>
</organism>
<feature type="region of interest" description="Disordered" evidence="1">
    <location>
        <begin position="1"/>
        <end position="89"/>
    </location>
</feature>
<evidence type="ECO:0000313" key="2">
    <source>
        <dbReference type="EMBL" id="GAA0279830.1"/>
    </source>
</evidence>
<gene>
    <name evidence="2" type="ORF">GCM10010302_16960</name>
</gene>
<dbReference type="EMBL" id="BAAABV010000011">
    <property type="protein sequence ID" value="GAA0279830.1"/>
    <property type="molecule type" value="Genomic_DNA"/>
</dbReference>
<evidence type="ECO:0000313" key="3">
    <source>
        <dbReference type="Proteomes" id="UP001501867"/>
    </source>
</evidence>
<dbReference type="Proteomes" id="UP001501867">
    <property type="component" value="Unassembled WGS sequence"/>
</dbReference>
<protein>
    <submittedName>
        <fullName evidence="2">Uncharacterized protein</fullName>
    </submittedName>
</protein>
<evidence type="ECO:0000256" key="1">
    <source>
        <dbReference type="SAM" id="MobiDB-lite"/>
    </source>
</evidence>